<keyword evidence="2" id="KW-1185">Reference proteome</keyword>
<dbReference type="EMBL" id="CAKOGP040002203">
    <property type="protein sequence ID" value="CAJ1965461.1"/>
    <property type="molecule type" value="Genomic_DNA"/>
</dbReference>
<accession>A0AAD2PX78</accession>
<reference evidence="1" key="1">
    <citation type="submission" date="2023-08" db="EMBL/GenBank/DDBJ databases">
        <authorList>
            <person name="Audoor S."/>
            <person name="Bilcke G."/>
        </authorList>
    </citation>
    <scope>NUCLEOTIDE SEQUENCE</scope>
</reference>
<comment type="caution">
    <text evidence="1">The sequence shown here is derived from an EMBL/GenBank/DDBJ whole genome shotgun (WGS) entry which is preliminary data.</text>
</comment>
<evidence type="ECO:0000313" key="1">
    <source>
        <dbReference type="EMBL" id="CAJ1965461.1"/>
    </source>
</evidence>
<dbReference type="AlphaFoldDB" id="A0AAD2PX78"/>
<name>A0AAD2PX78_9STRA</name>
<protein>
    <submittedName>
        <fullName evidence="1">Uncharacterized protein</fullName>
    </submittedName>
</protein>
<gene>
    <name evidence="1" type="ORF">CYCCA115_LOCUS21124</name>
</gene>
<evidence type="ECO:0000313" key="2">
    <source>
        <dbReference type="Proteomes" id="UP001295423"/>
    </source>
</evidence>
<sequence>MTTVSKKSVTFSSNVTGIQIMNIDDYTPREISASWYNQEDMDRITNRCFKVLTRMESGASNNKGKKCCMRGLEGHTTTGAISKNKNRASAYAAVLMEQSKQWMRNEVDEQAIADAYRSTTSSCQLWAQVVGKHDEHTAEYIYYMEEEDGLNETTNVTFSHKSKNCNALSVEERIMDQVERPIRFQQQAPLAIAA</sequence>
<dbReference type="Proteomes" id="UP001295423">
    <property type="component" value="Unassembled WGS sequence"/>
</dbReference>
<organism evidence="1 2">
    <name type="scientific">Cylindrotheca closterium</name>
    <dbReference type="NCBI Taxonomy" id="2856"/>
    <lineage>
        <taxon>Eukaryota</taxon>
        <taxon>Sar</taxon>
        <taxon>Stramenopiles</taxon>
        <taxon>Ochrophyta</taxon>
        <taxon>Bacillariophyta</taxon>
        <taxon>Bacillariophyceae</taxon>
        <taxon>Bacillariophycidae</taxon>
        <taxon>Bacillariales</taxon>
        <taxon>Bacillariaceae</taxon>
        <taxon>Cylindrotheca</taxon>
    </lineage>
</organism>
<proteinExistence type="predicted"/>